<dbReference type="RefSeq" id="WP_166378840.1">
    <property type="nucleotide sequence ID" value="NZ_BAAATT010000005.1"/>
</dbReference>
<organism evidence="1 2">
    <name type="scientific">Catellatospora methionotrophica</name>
    <dbReference type="NCBI Taxonomy" id="121620"/>
    <lineage>
        <taxon>Bacteria</taxon>
        <taxon>Bacillati</taxon>
        <taxon>Actinomycetota</taxon>
        <taxon>Actinomycetes</taxon>
        <taxon>Micromonosporales</taxon>
        <taxon>Micromonosporaceae</taxon>
        <taxon>Catellatospora</taxon>
    </lineage>
</organism>
<accession>A0A8J3LCH2</accession>
<dbReference type="EMBL" id="BONJ01000028">
    <property type="protein sequence ID" value="GIG16567.1"/>
    <property type="molecule type" value="Genomic_DNA"/>
</dbReference>
<dbReference type="Proteomes" id="UP000660339">
    <property type="component" value="Unassembled WGS sequence"/>
</dbReference>
<dbReference type="AlphaFoldDB" id="A0A8J3LCH2"/>
<comment type="caution">
    <text evidence="1">The sequence shown here is derived from an EMBL/GenBank/DDBJ whole genome shotgun (WGS) entry which is preliminary data.</text>
</comment>
<keyword evidence="2" id="KW-1185">Reference proteome</keyword>
<reference evidence="1" key="1">
    <citation type="submission" date="2021-01" db="EMBL/GenBank/DDBJ databases">
        <title>Whole genome shotgun sequence of Catellatospora methionotrophica NBRC 14553.</title>
        <authorList>
            <person name="Komaki H."/>
            <person name="Tamura T."/>
        </authorList>
    </citation>
    <scope>NUCLEOTIDE SEQUENCE</scope>
    <source>
        <strain evidence="1">NBRC 14553</strain>
    </source>
</reference>
<name>A0A8J3LCH2_9ACTN</name>
<protein>
    <submittedName>
        <fullName evidence="1">Uncharacterized protein</fullName>
    </submittedName>
</protein>
<evidence type="ECO:0000313" key="1">
    <source>
        <dbReference type="EMBL" id="GIG16567.1"/>
    </source>
</evidence>
<gene>
    <name evidence="1" type="ORF">Cme02nite_48990</name>
</gene>
<sequence length="125" mass="13357">MVRAALSSFQAPLPTLGGGMREALAAELKDLGIDLSKPTVEQLVSMLDLAKCPTSGPVLYVDPTTWRFEDGDPGTRLHYLTALYDPHAYGFTASDPTLAHQVRPGFRGSQTGYVTQGHHTDGGTA</sequence>
<proteinExistence type="predicted"/>
<evidence type="ECO:0000313" key="2">
    <source>
        <dbReference type="Proteomes" id="UP000660339"/>
    </source>
</evidence>